<feature type="region of interest" description="Disordered" evidence="1">
    <location>
        <begin position="1"/>
        <end position="37"/>
    </location>
</feature>
<dbReference type="AlphaFoldDB" id="A0AAD6U2B7"/>
<gene>
    <name evidence="3" type="ORF">B0H15DRAFT_846335</name>
</gene>
<dbReference type="Pfam" id="PF00646">
    <property type="entry name" value="F-box"/>
    <property type="match status" value="1"/>
</dbReference>
<dbReference type="SMART" id="SM00256">
    <property type="entry name" value="FBOX"/>
    <property type="match status" value="1"/>
</dbReference>
<proteinExistence type="predicted"/>
<dbReference type="Proteomes" id="UP001222325">
    <property type="component" value="Unassembled WGS sequence"/>
</dbReference>
<accession>A0AAD6U2B7</accession>
<evidence type="ECO:0000259" key="2">
    <source>
        <dbReference type="PROSITE" id="PS50181"/>
    </source>
</evidence>
<evidence type="ECO:0000313" key="4">
    <source>
        <dbReference type="Proteomes" id="UP001222325"/>
    </source>
</evidence>
<dbReference type="EMBL" id="JARJCN010000033">
    <property type="protein sequence ID" value="KAJ7085777.1"/>
    <property type="molecule type" value="Genomic_DNA"/>
</dbReference>
<keyword evidence="4" id="KW-1185">Reference proteome</keyword>
<reference evidence="3" key="1">
    <citation type="submission" date="2023-03" db="EMBL/GenBank/DDBJ databases">
        <title>Massive genome expansion in bonnet fungi (Mycena s.s.) driven by repeated elements and novel gene families across ecological guilds.</title>
        <authorList>
            <consortium name="Lawrence Berkeley National Laboratory"/>
            <person name="Harder C.B."/>
            <person name="Miyauchi S."/>
            <person name="Viragh M."/>
            <person name="Kuo A."/>
            <person name="Thoen E."/>
            <person name="Andreopoulos B."/>
            <person name="Lu D."/>
            <person name="Skrede I."/>
            <person name="Drula E."/>
            <person name="Henrissat B."/>
            <person name="Morin E."/>
            <person name="Kohler A."/>
            <person name="Barry K."/>
            <person name="LaButti K."/>
            <person name="Morin E."/>
            <person name="Salamov A."/>
            <person name="Lipzen A."/>
            <person name="Mereny Z."/>
            <person name="Hegedus B."/>
            <person name="Baldrian P."/>
            <person name="Stursova M."/>
            <person name="Weitz H."/>
            <person name="Taylor A."/>
            <person name="Grigoriev I.V."/>
            <person name="Nagy L.G."/>
            <person name="Martin F."/>
            <person name="Kauserud H."/>
        </authorList>
    </citation>
    <scope>NUCLEOTIDE SEQUENCE</scope>
    <source>
        <strain evidence="3">CBHHK173m</strain>
    </source>
</reference>
<protein>
    <recommendedName>
        <fullName evidence="2">F-box domain-containing protein</fullName>
    </recommendedName>
</protein>
<dbReference type="InterPro" id="IPR036047">
    <property type="entry name" value="F-box-like_dom_sf"/>
</dbReference>
<dbReference type="InterPro" id="IPR001810">
    <property type="entry name" value="F-box_dom"/>
</dbReference>
<comment type="caution">
    <text evidence="3">The sequence shown here is derived from an EMBL/GenBank/DDBJ whole genome shotgun (WGS) entry which is preliminary data.</text>
</comment>
<evidence type="ECO:0000256" key="1">
    <source>
        <dbReference type="SAM" id="MobiDB-lite"/>
    </source>
</evidence>
<sequence length="542" mass="61832">MPPKKKLSHGGNGGSQAKRSKGPATSASNAGATARRFPAGRRGGLKMLPEMPLDILFEIFSCLQPPDVLRLARTTKALRSLLMSHSAISIWKSAFMNDPDLPGAPDGLSEPRYANLAFSPHCHLCFIAGEHSILWVYRIRLCERCLVGRFDELHKVAPKKLSGLIGNTHLLHRATVSLTTGTRFLYSHEEAGKINEQILELKKGDPEKFEDFIVERKKLVEDIKTHSQKAEMSVPLRQARLQRALQESLDRRKEAICGRLSDLGYAEEVQYIKDTRPQLLSEHAWVKSNSELTERVWDNMKPQLVNLMQDTREKLHRKQRKALLKNRQRLLLLVLKKYNHDRPIEEINPRAIEICVLPHIAAMIENPTMESYTEETFREVLDDLPRFCEEWRDSKTRDLVALIPRHNVHQAFLRRATTFFHCADCSEPIAYPRILAHACQYTLRHGHRNRDDDLALLCQNLDSEPWNSDGRRVSYYPAAEAPARSVVRACGLDTELTTAQDMDDVNPWLACLRCSHKVKGRAIFRWRKAVGVSCSQLLIIVS</sequence>
<dbReference type="PROSITE" id="PS50181">
    <property type="entry name" value="FBOX"/>
    <property type="match status" value="1"/>
</dbReference>
<organism evidence="3 4">
    <name type="scientific">Mycena belliarum</name>
    <dbReference type="NCBI Taxonomy" id="1033014"/>
    <lineage>
        <taxon>Eukaryota</taxon>
        <taxon>Fungi</taxon>
        <taxon>Dikarya</taxon>
        <taxon>Basidiomycota</taxon>
        <taxon>Agaricomycotina</taxon>
        <taxon>Agaricomycetes</taxon>
        <taxon>Agaricomycetidae</taxon>
        <taxon>Agaricales</taxon>
        <taxon>Marasmiineae</taxon>
        <taxon>Mycenaceae</taxon>
        <taxon>Mycena</taxon>
    </lineage>
</organism>
<dbReference type="CDD" id="cd09917">
    <property type="entry name" value="F-box_SF"/>
    <property type="match status" value="1"/>
</dbReference>
<feature type="domain" description="F-box" evidence="2">
    <location>
        <begin position="45"/>
        <end position="94"/>
    </location>
</feature>
<name>A0AAD6U2B7_9AGAR</name>
<dbReference type="SUPFAM" id="SSF81383">
    <property type="entry name" value="F-box domain"/>
    <property type="match status" value="1"/>
</dbReference>
<evidence type="ECO:0000313" key="3">
    <source>
        <dbReference type="EMBL" id="KAJ7085777.1"/>
    </source>
</evidence>